<accession>A0A387HCR7</accession>
<evidence type="ECO:0000313" key="2">
    <source>
        <dbReference type="Proteomes" id="UP000271554"/>
    </source>
</evidence>
<sequence length="85" mass="8870">MSGTCDGEEVGACHHPPMELVSLELAVNRLRDAQEALDAARADVELEAVAALRKGGAVDAICDLSGLNPHDLVRLEKVTGPVPAN</sequence>
<name>A0A387HCR7_9ACTN</name>
<dbReference type="KEGG" id="shun:DWB77_00878"/>
<dbReference type="EMBL" id="CP032698">
    <property type="protein sequence ID" value="AYG78770.1"/>
    <property type="molecule type" value="Genomic_DNA"/>
</dbReference>
<dbReference type="AlphaFoldDB" id="A0A387HCR7"/>
<dbReference type="Proteomes" id="UP000271554">
    <property type="component" value="Chromosome"/>
</dbReference>
<evidence type="ECO:0000313" key="1">
    <source>
        <dbReference type="EMBL" id="AYG78770.1"/>
    </source>
</evidence>
<protein>
    <submittedName>
        <fullName evidence="1">Uncharacterized protein</fullName>
    </submittedName>
</protein>
<organism evidence="1 2">
    <name type="scientific">Streptomyces hundungensis</name>
    <dbReference type="NCBI Taxonomy" id="1077946"/>
    <lineage>
        <taxon>Bacteria</taxon>
        <taxon>Bacillati</taxon>
        <taxon>Actinomycetota</taxon>
        <taxon>Actinomycetes</taxon>
        <taxon>Kitasatosporales</taxon>
        <taxon>Streptomycetaceae</taxon>
        <taxon>Streptomyces</taxon>
    </lineage>
</organism>
<proteinExistence type="predicted"/>
<gene>
    <name evidence="1" type="ORF">DWB77_00878</name>
</gene>
<keyword evidence="2" id="KW-1185">Reference proteome</keyword>
<reference evidence="1 2" key="1">
    <citation type="submission" date="2018-10" db="EMBL/GenBank/DDBJ databases">
        <title>Relationship between Morphology and Antimicrobial Activity in Streptomyces.</title>
        <authorList>
            <person name="Kang H.J."/>
            <person name="Kim S.B."/>
        </authorList>
    </citation>
    <scope>NUCLEOTIDE SEQUENCE [LARGE SCALE GENOMIC DNA]</scope>
    <source>
        <strain evidence="1 2">BH38</strain>
    </source>
</reference>